<dbReference type="Proteomes" id="UP000007113">
    <property type="component" value="Chromosome"/>
</dbReference>
<name>G8NRR3_GRAMM</name>
<organism evidence="1 2">
    <name type="scientific">Granulicella mallensis (strain ATCC BAA-1857 / DSM 23137 / MP5ACTX8)</name>
    <dbReference type="NCBI Taxonomy" id="682795"/>
    <lineage>
        <taxon>Bacteria</taxon>
        <taxon>Pseudomonadati</taxon>
        <taxon>Acidobacteriota</taxon>
        <taxon>Terriglobia</taxon>
        <taxon>Terriglobales</taxon>
        <taxon>Acidobacteriaceae</taxon>
        <taxon>Granulicella</taxon>
    </lineage>
</organism>
<dbReference type="AlphaFoldDB" id="G8NRR3"/>
<keyword evidence="2" id="KW-1185">Reference proteome</keyword>
<evidence type="ECO:0000313" key="2">
    <source>
        <dbReference type="Proteomes" id="UP000007113"/>
    </source>
</evidence>
<sequence length="179" mass="19251">MITEMNHKIDCKDCRSHLPDLLFEEGFAAAHPELAAHIESCTECRTELNELRSTLALLDEYTAPEPSPYFDSKLYARLREAQAAAPEGIVERIRSFFLFSTGRSFRPALTAALAAVLLVGGGGTFIGLHGTSGTAPATPATSAAVDDLKVLDNNVQAEQQMGQLLDLSGSEDEDTPPES</sequence>
<dbReference type="KEGG" id="gma:AciX8_4226"/>
<gene>
    <name evidence="1" type="ordered locus">AciX8_4226</name>
</gene>
<protein>
    <recommendedName>
        <fullName evidence="3">Zinc-finger domain-containing protein</fullName>
    </recommendedName>
</protein>
<dbReference type="STRING" id="682795.AciX8_4226"/>
<evidence type="ECO:0008006" key="3">
    <source>
        <dbReference type="Google" id="ProtNLM"/>
    </source>
</evidence>
<accession>G8NRR3</accession>
<reference evidence="1 2" key="1">
    <citation type="submission" date="2011-11" db="EMBL/GenBank/DDBJ databases">
        <title>Complete sequence of Granulicella mallensis MP5ACTX8.</title>
        <authorList>
            <consortium name="US DOE Joint Genome Institute"/>
            <person name="Lucas S."/>
            <person name="Copeland A."/>
            <person name="Lapidus A."/>
            <person name="Cheng J.-F."/>
            <person name="Goodwin L."/>
            <person name="Pitluck S."/>
            <person name="Peters L."/>
            <person name="Lu M."/>
            <person name="Detter J.C."/>
            <person name="Han C."/>
            <person name="Tapia R."/>
            <person name="Land M."/>
            <person name="Hauser L."/>
            <person name="Kyrpides N."/>
            <person name="Ivanova N."/>
            <person name="Mikhailova N."/>
            <person name="Pagani I."/>
            <person name="Rawat S."/>
            <person name="Mannisto M."/>
            <person name="Haggblom M."/>
            <person name="Woyke T."/>
        </authorList>
    </citation>
    <scope>NUCLEOTIDE SEQUENCE [LARGE SCALE GENOMIC DNA]</scope>
    <source>
        <strain evidence="2">ATCC BAA-1857 / DSM 23137 / MP5ACTX8</strain>
    </source>
</reference>
<proteinExistence type="predicted"/>
<dbReference type="RefSeq" id="WP_014267375.1">
    <property type="nucleotide sequence ID" value="NC_016631.1"/>
</dbReference>
<evidence type="ECO:0000313" key="1">
    <source>
        <dbReference type="EMBL" id="AEU38504.1"/>
    </source>
</evidence>
<dbReference type="EMBL" id="CP003130">
    <property type="protein sequence ID" value="AEU38504.1"/>
    <property type="molecule type" value="Genomic_DNA"/>
</dbReference>
<dbReference type="InterPro" id="IPR041916">
    <property type="entry name" value="Anti_sigma_zinc_sf"/>
</dbReference>
<dbReference type="HOGENOM" id="CLU_132024_0_0_0"/>
<dbReference type="Gene3D" id="1.10.10.1320">
    <property type="entry name" value="Anti-sigma factor, zinc-finger domain"/>
    <property type="match status" value="1"/>
</dbReference>
<dbReference type="eggNOG" id="COG5660">
    <property type="taxonomic scope" value="Bacteria"/>
</dbReference>